<keyword evidence="2" id="KW-1185">Reference proteome</keyword>
<dbReference type="Proteomes" id="UP001207294">
    <property type="component" value="Unassembled WGS sequence"/>
</dbReference>
<evidence type="ECO:0000313" key="1">
    <source>
        <dbReference type="EMBL" id="MCV4379311.1"/>
    </source>
</evidence>
<dbReference type="GeneID" id="93563978"/>
<evidence type="ECO:0000313" key="2">
    <source>
        <dbReference type="Proteomes" id="UP001207294"/>
    </source>
</evidence>
<accession>A0ABT3C2V8</accession>
<dbReference type="RefSeq" id="WP_122370866.1">
    <property type="nucleotide sequence ID" value="NZ_JAFGZD010000026.1"/>
</dbReference>
<comment type="caution">
    <text evidence="1">The sequence shown here is derived from an EMBL/GenBank/DDBJ whole genome shotgun (WGS) entry which is preliminary data.</text>
</comment>
<reference evidence="1 2" key="1">
    <citation type="submission" date="2022-10" db="EMBL/GenBank/DDBJ databases">
        <title>Characterization of Pseudomonas capsici strains from pepper and tomato in Georgia.</title>
        <authorList>
            <person name="Zhao M."/>
            <person name="Dutta B."/>
        </authorList>
    </citation>
    <scope>NUCLEOTIDE SEQUENCE [LARGE SCALE GENOMIC DNA]</scope>
    <source>
        <strain evidence="1 2">Pc20-5</strain>
    </source>
</reference>
<protein>
    <submittedName>
        <fullName evidence="1">DUF4279 domain-containing protein</fullName>
    </submittedName>
</protein>
<dbReference type="EMBL" id="JAOXML010000025">
    <property type="protein sequence ID" value="MCV4379311.1"/>
    <property type="molecule type" value="Genomic_DNA"/>
</dbReference>
<organism evidence="1 2">
    <name type="scientific">Pseudomonas capsici</name>
    <dbReference type="NCBI Taxonomy" id="2810614"/>
    <lineage>
        <taxon>Bacteria</taxon>
        <taxon>Pseudomonadati</taxon>
        <taxon>Pseudomonadota</taxon>
        <taxon>Gammaproteobacteria</taxon>
        <taxon>Pseudomonadales</taxon>
        <taxon>Pseudomonadaceae</taxon>
        <taxon>Pseudomonas</taxon>
    </lineage>
</organism>
<proteinExistence type="predicted"/>
<name>A0ABT3C2V8_9PSED</name>
<sequence>MNSFKFSVSLRFFGVNTDPDMICQQLGLSPKWKNKMGEPRKGPRGQELGGVYDRNYCSFKLADKQSGELHEFLEKTIADLMKYKSTFEWVKNNGDRSELFIGWYSSGNTGDILDSSLLRNMGELNIDLALDVYGS</sequence>
<gene>
    <name evidence="1" type="ORF">OH718_22175</name>
</gene>